<dbReference type="Proteomes" id="UP000255207">
    <property type="component" value="Unassembled WGS sequence"/>
</dbReference>
<dbReference type="OrthoDB" id="8454392at2"/>
<evidence type="ECO:0000313" key="2">
    <source>
        <dbReference type="EMBL" id="RDJ20424.1"/>
    </source>
</evidence>
<sequence>MAVIPFAPRRRLVDRAAPDGAQQQAEILFFTGVRYERAPEALPAAKPARRTARISPRSKPIAKSAGQPA</sequence>
<protein>
    <recommendedName>
        <fullName evidence="4">DUF2735 domain-containing protein</fullName>
    </recommendedName>
</protein>
<evidence type="ECO:0008006" key="4">
    <source>
        <dbReference type="Google" id="ProtNLM"/>
    </source>
</evidence>
<evidence type="ECO:0000256" key="1">
    <source>
        <dbReference type="SAM" id="MobiDB-lite"/>
    </source>
</evidence>
<accession>A0A370KZJ8</accession>
<dbReference type="AlphaFoldDB" id="A0A370KZJ8"/>
<keyword evidence="3" id="KW-1185">Reference proteome</keyword>
<dbReference type="RefSeq" id="WP_114831880.1">
    <property type="nucleotide sequence ID" value="NZ_QQTO01000010.1"/>
</dbReference>
<organism evidence="2 3">
    <name type="scientific">Bosea caraganae</name>
    <dbReference type="NCBI Taxonomy" id="2763117"/>
    <lineage>
        <taxon>Bacteria</taxon>
        <taxon>Pseudomonadati</taxon>
        <taxon>Pseudomonadota</taxon>
        <taxon>Alphaproteobacteria</taxon>
        <taxon>Hyphomicrobiales</taxon>
        <taxon>Boseaceae</taxon>
        <taxon>Bosea</taxon>
    </lineage>
</organism>
<name>A0A370KZJ8_9HYPH</name>
<proteinExistence type="predicted"/>
<dbReference type="EMBL" id="QQTP01000018">
    <property type="protein sequence ID" value="RDJ20424.1"/>
    <property type="molecule type" value="Genomic_DNA"/>
</dbReference>
<feature type="region of interest" description="Disordered" evidence="1">
    <location>
        <begin position="41"/>
        <end position="69"/>
    </location>
</feature>
<reference evidence="3" key="1">
    <citation type="submission" date="2018-07" db="EMBL/GenBank/DDBJ databases">
        <authorList>
            <person name="Safronova V.I."/>
            <person name="Chirak E.R."/>
            <person name="Sazanova A.L."/>
        </authorList>
    </citation>
    <scope>NUCLEOTIDE SEQUENCE [LARGE SCALE GENOMIC DNA]</scope>
    <source>
        <strain evidence="3">RCAM04685</strain>
    </source>
</reference>
<comment type="caution">
    <text evidence="2">The sequence shown here is derived from an EMBL/GenBank/DDBJ whole genome shotgun (WGS) entry which is preliminary data.</text>
</comment>
<gene>
    <name evidence="2" type="ORF">DWE98_24170</name>
</gene>
<evidence type="ECO:0000313" key="3">
    <source>
        <dbReference type="Proteomes" id="UP000255207"/>
    </source>
</evidence>